<proteinExistence type="predicted"/>
<feature type="region of interest" description="Disordered" evidence="1">
    <location>
        <begin position="202"/>
        <end position="250"/>
    </location>
</feature>
<dbReference type="OMA" id="VVQCYAE"/>
<evidence type="ECO:0000256" key="1">
    <source>
        <dbReference type="SAM" id="MobiDB-lite"/>
    </source>
</evidence>
<dbReference type="EMBL" id="HE573026">
    <property type="protein sequence ID" value="CCC51294.1"/>
    <property type="molecule type" value="Genomic_DNA"/>
</dbReference>
<dbReference type="InterPro" id="IPR016130">
    <property type="entry name" value="Tyr_Pase_AS"/>
</dbReference>
<dbReference type="VEuPathDB" id="TriTrypDB:TvY486_1003470"/>
<dbReference type="SUPFAM" id="SSF52799">
    <property type="entry name" value="(Phosphotyrosine protein) phosphatases II"/>
    <property type="match status" value="1"/>
</dbReference>
<organism evidence="2">
    <name type="scientific">Trypanosoma vivax (strain Y486)</name>
    <dbReference type="NCBI Taxonomy" id="1055687"/>
    <lineage>
        <taxon>Eukaryota</taxon>
        <taxon>Discoba</taxon>
        <taxon>Euglenozoa</taxon>
        <taxon>Kinetoplastea</taxon>
        <taxon>Metakinetoplastina</taxon>
        <taxon>Trypanosomatida</taxon>
        <taxon>Trypanosomatidae</taxon>
        <taxon>Trypanosoma</taxon>
        <taxon>Duttonella</taxon>
    </lineage>
</organism>
<sequence length="674" mass="74931">MSSYLARAVVGKHSCAPDNCKETPLREVGTAEIPTTACASVTVNGTRGGWDTQTKLNSGAVSVGTDIGNDAWDRVCTVGDSPLLLTGEDAAFFFAAMTWDADMLEVLLSKAPNPLHENCKRLFASEAAVHGAAFPLPEEVLRVSGEAATPCRPGRFRINKRRKRQRVRGVQLDVPYVPFYEEDEFVVPGEEDLNDSGLRTLDEEERKEDKGGAGQAPLHYLGTDETHPTAETDAIGTNVGPHMKERDEKPRGSMRDFIRIFYLSFLVTVFAQVRLQQHQQQPGHVKPLHLLSSFEYRAYRVVHRYMDSFKSILRRFVMCGAAEVERRGAQPLFVGLFAHSTMAELKRQGDEWLPLHTQLFISGKDPMYQPLLLELLGVSRVVQCYAEPQSSVGAKRGDDRQARTLCRWRSLLLDKCEECPFDGEADVDLEAFRMLYLTTEERATADTHLSPFLSPLVWEPSTPFGPYAVFCTKLPYSNHVISKVVIPAIDNESYDLSKHFQEGIFQYMHGAPLPCCDTVVNKENNGRGSHNSCLLHCSAGMHRSSGLAVAYFLWLVSLSGGKLPPIETNNVGTKTDGTGKRTTGETTLSYVSVVRRSRRLQSDAKDDQAQGSATTAVKDEVPVTTTDNHTTLGAEKSSILHRCCHHVKQQRSMALPIPAVIEQLTRYCHYLRLS</sequence>
<dbReference type="Gene3D" id="3.90.190.10">
    <property type="entry name" value="Protein tyrosine phosphatase superfamily"/>
    <property type="match status" value="1"/>
</dbReference>
<reference evidence="2" key="1">
    <citation type="journal article" date="2012" name="Proc. Natl. Acad. Sci. U.S.A.">
        <title>Antigenic diversity is generated by distinct evolutionary mechanisms in African trypanosome species.</title>
        <authorList>
            <person name="Jackson A.P."/>
            <person name="Berry A."/>
            <person name="Aslett M."/>
            <person name="Allison H.C."/>
            <person name="Burton P."/>
            <person name="Vavrova-Anderson J."/>
            <person name="Brown R."/>
            <person name="Browne H."/>
            <person name="Corton N."/>
            <person name="Hauser H."/>
            <person name="Gamble J."/>
            <person name="Gilderthorp R."/>
            <person name="Marcello L."/>
            <person name="McQuillan J."/>
            <person name="Otto T.D."/>
            <person name="Quail M.A."/>
            <person name="Sanders M.J."/>
            <person name="van Tonder A."/>
            <person name="Ginger M.L."/>
            <person name="Field M.C."/>
            <person name="Barry J.D."/>
            <person name="Hertz-Fowler C."/>
            <person name="Berriman M."/>
        </authorList>
    </citation>
    <scope>NUCLEOTIDE SEQUENCE</scope>
    <source>
        <strain evidence="2">Y486</strain>
    </source>
</reference>
<evidence type="ECO:0000313" key="2">
    <source>
        <dbReference type="EMBL" id="CCC51294.1"/>
    </source>
</evidence>
<protein>
    <recommendedName>
        <fullName evidence="3">Tyrosine specific protein phosphatases domain-containing protein</fullName>
    </recommendedName>
</protein>
<dbReference type="AlphaFoldDB" id="G0U5Z3"/>
<gene>
    <name evidence="2" type="ORF">TVY486_1003470</name>
</gene>
<dbReference type="PROSITE" id="PS00383">
    <property type="entry name" value="TYR_PHOSPHATASE_1"/>
    <property type="match status" value="1"/>
</dbReference>
<accession>G0U5Z3</accession>
<dbReference type="InterPro" id="IPR029021">
    <property type="entry name" value="Prot-tyrosine_phosphatase-like"/>
</dbReference>
<evidence type="ECO:0008006" key="3">
    <source>
        <dbReference type="Google" id="ProtNLM"/>
    </source>
</evidence>
<name>G0U5Z3_TRYVY</name>